<gene>
    <name evidence="3" type="ORF">ACFO6X_12385</name>
</gene>
<accession>A0ABV9QG64</accession>
<dbReference type="InterPro" id="IPR002371">
    <property type="entry name" value="FlgK"/>
</dbReference>
<feature type="compositionally biased region" description="Basic and acidic residues" evidence="1">
    <location>
        <begin position="52"/>
        <end position="61"/>
    </location>
</feature>
<dbReference type="RefSeq" id="WP_382433476.1">
    <property type="nucleotide sequence ID" value="NZ_JBHSHJ010000010.1"/>
</dbReference>
<protein>
    <submittedName>
        <fullName evidence="3">Flagellar basal body protein</fullName>
    </submittedName>
</protein>
<feature type="domain" description="Flagellar basal body rod protein N-terminal" evidence="2">
    <location>
        <begin position="7"/>
        <end position="34"/>
    </location>
</feature>
<feature type="region of interest" description="Disordered" evidence="1">
    <location>
        <begin position="23"/>
        <end position="61"/>
    </location>
</feature>
<evidence type="ECO:0000256" key="1">
    <source>
        <dbReference type="SAM" id="MobiDB-lite"/>
    </source>
</evidence>
<comment type="caution">
    <text evidence="3">The sequence shown here is derived from an EMBL/GenBank/DDBJ whole genome shotgun (WGS) entry which is preliminary data.</text>
</comment>
<keyword evidence="3" id="KW-0282">Flagellum</keyword>
<sequence>MSSLASIGSSGMRAAQMRLDASAHNVANANTPHYRRTAVEQEAAPDNAGVRARMERESNEKVALEKEAVEQISATYSFAANLLSVKTESRLMGSLLDERA</sequence>
<reference evidence="4" key="1">
    <citation type="journal article" date="2019" name="Int. J. Syst. Evol. Microbiol.">
        <title>The Global Catalogue of Microorganisms (GCM) 10K type strain sequencing project: providing services to taxonomists for standard genome sequencing and annotation.</title>
        <authorList>
            <consortium name="The Broad Institute Genomics Platform"/>
            <consortium name="The Broad Institute Genome Sequencing Center for Infectious Disease"/>
            <person name="Wu L."/>
            <person name="Ma J."/>
        </authorList>
    </citation>
    <scope>NUCLEOTIDE SEQUENCE [LARGE SCALE GENOMIC DNA]</scope>
    <source>
        <strain evidence="4">CCUG 49452</strain>
    </source>
</reference>
<dbReference type="EMBL" id="JBHSHJ010000010">
    <property type="protein sequence ID" value="MFC4789778.1"/>
    <property type="molecule type" value="Genomic_DNA"/>
</dbReference>
<dbReference type="InterPro" id="IPR001444">
    <property type="entry name" value="Flag_bb_rod_N"/>
</dbReference>
<evidence type="ECO:0000313" key="3">
    <source>
        <dbReference type="EMBL" id="MFC4789778.1"/>
    </source>
</evidence>
<dbReference type="Proteomes" id="UP001596001">
    <property type="component" value="Unassembled WGS sequence"/>
</dbReference>
<proteinExistence type="predicted"/>
<evidence type="ECO:0000259" key="2">
    <source>
        <dbReference type="Pfam" id="PF00460"/>
    </source>
</evidence>
<keyword evidence="4" id="KW-1185">Reference proteome</keyword>
<evidence type="ECO:0000313" key="4">
    <source>
        <dbReference type="Proteomes" id="UP001596001"/>
    </source>
</evidence>
<name>A0ABV9QG64_9BURK</name>
<dbReference type="Pfam" id="PF00460">
    <property type="entry name" value="Flg_bb_rod"/>
    <property type="match status" value="1"/>
</dbReference>
<organism evidence="3 4">
    <name type="scientific">Giesbergeria sinuosa</name>
    <dbReference type="NCBI Taxonomy" id="80883"/>
    <lineage>
        <taxon>Bacteria</taxon>
        <taxon>Pseudomonadati</taxon>
        <taxon>Pseudomonadota</taxon>
        <taxon>Betaproteobacteria</taxon>
        <taxon>Burkholderiales</taxon>
        <taxon>Comamonadaceae</taxon>
        <taxon>Giesbergeria</taxon>
    </lineage>
</organism>
<dbReference type="PANTHER" id="PTHR30033">
    <property type="entry name" value="FLAGELLAR HOOK-ASSOCIATED PROTEIN 1"/>
    <property type="match status" value="1"/>
</dbReference>
<keyword evidence="3" id="KW-0966">Cell projection</keyword>
<dbReference type="PANTHER" id="PTHR30033:SF1">
    <property type="entry name" value="FLAGELLAR HOOK-ASSOCIATED PROTEIN 1"/>
    <property type="match status" value="1"/>
</dbReference>
<keyword evidence="3" id="KW-0969">Cilium</keyword>